<organism evidence="2 3">
    <name type="scientific">Plakobranchus ocellatus</name>
    <dbReference type="NCBI Taxonomy" id="259542"/>
    <lineage>
        <taxon>Eukaryota</taxon>
        <taxon>Metazoa</taxon>
        <taxon>Spiralia</taxon>
        <taxon>Lophotrochozoa</taxon>
        <taxon>Mollusca</taxon>
        <taxon>Gastropoda</taxon>
        <taxon>Heterobranchia</taxon>
        <taxon>Euthyneura</taxon>
        <taxon>Panpulmonata</taxon>
        <taxon>Sacoglossa</taxon>
        <taxon>Placobranchoidea</taxon>
        <taxon>Plakobranchidae</taxon>
        <taxon>Plakobranchus</taxon>
    </lineage>
</organism>
<feature type="region of interest" description="Disordered" evidence="1">
    <location>
        <begin position="93"/>
        <end position="113"/>
    </location>
</feature>
<name>A0AAV4CMW9_9GAST</name>
<evidence type="ECO:0000313" key="2">
    <source>
        <dbReference type="EMBL" id="GFO33077.1"/>
    </source>
</evidence>
<feature type="region of interest" description="Disordered" evidence="1">
    <location>
        <begin position="135"/>
        <end position="165"/>
    </location>
</feature>
<gene>
    <name evidence="2" type="ORF">PoB_005958200</name>
</gene>
<feature type="compositionally biased region" description="Basic and acidic residues" evidence="1">
    <location>
        <begin position="99"/>
        <end position="109"/>
    </location>
</feature>
<evidence type="ECO:0000256" key="1">
    <source>
        <dbReference type="SAM" id="MobiDB-lite"/>
    </source>
</evidence>
<dbReference type="Proteomes" id="UP000735302">
    <property type="component" value="Unassembled WGS sequence"/>
</dbReference>
<proteinExistence type="predicted"/>
<protein>
    <submittedName>
        <fullName evidence="2">Uncharacterized protein</fullName>
    </submittedName>
</protein>
<keyword evidence="3" id="KW-1185">Reference proteome</keyword>
<feature type="compositionally biased region" description="Basic and acidic residues" evidence="1">
    <location>
        <begin position="135"/>
        <end position="159"/>
    </location>
</feature>
<accession>A0AAV4CMW9</accession>
<comment type="caution">
    <text evidence="2">The sequence shown here is derived from an EMBL/GenBank/DDBJ whole genome shotgun (WGS) entry which is preliminary data.</text>
</comment>
<dbReference type="AlphaFoldDB" id="A0AAV4CMW9"/>
<sequence>MAWENANKSTKPLKGRFRWYGATPYGEFAVRLSVRLFHFHEYGIGTAFGIRNRTKSNFKNLDFKTPPKKSPTQKPRLKKLILFDPHPILPPADVFQDTENDRSISKTDTSKSSGRYLSVIPSVCNNGPSLRISEDGIWDDKLGSNPDPHSKDATERDELCGGLCR</sequence>
<evidence type="ECO:0000313" key="3">
    <source>
        <dbReference type="Proteomes" id="UP000735302"/>
    </source>
</evidence>
<reference evidence="2 3" key="1">
    <citation type="journal article" date="2021" name="Elife">
        <title>Chloroplast acquisition without the gene transfer in kleptoplastic sea slugs, Plakobranchus ocellatus.</title>
        <authorList>
            <person name="Maeda T."/>
            <person name="Takahashi S."/>
            <person name="Yoshida T."/>
            <person name="Shimamura S."/>
            <person name="Takaki Y."/>
            <person name="Nagai Y."/>
            <person name="Toyoda A."/>
            <person name="Suzuki Y."/>
            <person name="Arimoto A."/>
            <person name="Ishii H."/>
            <person name="Satoh N."/>
            <person name="Nishiyama T."/>
            <person name="Hasebe M."/>
            <person name="Maruyama T."/>
            <person name="Minagawa J."/>
            <person name="Obokata J."/>
            <person name="Shigenobu S."/>
        </authorList>
    </citation>
    <scope>NUCLEOTIDE SEQUENCE [LARGE SCALE GENOMIC DNA]</scope>
</reference>
<dbReference type="EMBL" id="BLXT01006762">
    <property type="protein sequence ID" value="GFO33077.1"/>
    <property type="molecule type" value="Genomic_DNA"/>
</dbReference>